<evidence type="ECO:0000256" key="5">
    <source>
        <dbReference type="SAM" id="Coils"/>
    </source>
</evidence>
<dbReference type="Pfam" id="PF18701">
    <property type="entry name" value="DUF5641"/>
    <property type="match status" value="1"/>
</dbReference>
<sequence length="2068" mass="236536">MSNPPEKSCLLCDAPDRADQNMVQCDECGFWAHFRCAEVGEDIKDKPWSCSKCTNRLQVPDGKVKKKSKRSGSRSDTGSVRSSVSALVSAIEELVKEQSAREKALDEERAVREKRLEMERVLTEKKMKQEREIREMELQQERELQEMQLMQERTILERKLAAEEEFLKRQQALREQYRVAKCSSKQQVNALTEDDGAIGGIPEDKLVFNRGNEQRKSHVVMSSGGNKVEQWLKESAHVQDYRGAFPKVSAVQQNKKLGKKRLSKLERMKALLEEDSNEETESETEEEESIEAADEERTLGDNQFSKQQNRISEREHGQQTGVPWNRMPDGPGFQDSPADRMINERNRRAEISGRAPAYQMDSRYGRRISEPNQYCTSGQQQRVRPVDHGEVEQWQRLTPEQMAARQFMAKQLPIFRGEPEVWPLFISSFENTTNACGFSNLDNLKRLQDCLQGEALEAVRSRLVLPEAVPGIINDLRNLFGKPEKLLKTLLTKVRRAPAPKADRLETFIHFGIIVKQLCDHLEAAGLTDHLNNPMLVQELVEKLPPHYKLDWVRFKRYSRGSPLRMFTDFIDDVVSDVSEVADFSMMAPHEQVHQKNRNEKRREYVHVHNAPSRVESSVVSKVSKPCWVCKRSDHKVRFCDDFKKLPATERFKLVEKLKLCMLCLNSHGKSRCNFKLRCNVNDCQEYHHPLLHRTKEVVQVIENCSAQSHVNRSVIFRMVPVTLSVGDLSINTLAFLDEGSSVTLIEDIVTNQLQVRGVPEPLTVTWTGNMKRYEDESRRVNVMLAARGSDEKFLLQGAHTVSGLVLPKQDVCLQEIKRRFSHLKDLPVAELGYEEPKTMLGLDNLHIFAPLESRVGQPGEPIGVKTKLGWTVYGPLRQKRSTVVQVHFHAINQVSNQELHDVIRTQYAIEEAGVSPSNVLESSENRRAQEILRTTTIRIGDQFETGLLWRTDERRFPDSYGMAKRRLLALERKLAKNPQMQEAVRLQIEDYQMKQYAHIATEDELGVPNPSEVWYLPLNVVQHPHKPDKLRLVWDAAATVQGISLNTELLKGPDMLSSLSSVLSCFRERRVGFGGDIKEMYHQLKIRKEDRQAQRFLYRSNPDDPEPRIYVMDVATFGSTCSPCSAQFIKNLNAEEYANQFPNAASAITKRHYVDDYYDSVDSVSEAVKLASEVKLVHSKGGFHIRNWVSNSSTFLEQMGEESFTSTVHLKDKTAGADRVLGIIWDTQSDCFLFATPSCTNEEHPTKRGILSRIMSMFDPIGLLSPFTVLGKMLVQDLWRTGCDWDTPIDEESLRKWNDWSQQMTKIHELRIPRAYFGDATSDQLCNVQLHVFTDASEAAYGSVAYFRAVVDGEVRCALVMSRTKVAPLKQLTIPRLELQAAVMGARLAKTVCDNHRIVPGQVFFWCDSRTVLSWIRSDQRRYKPYVGFRIGEILDLTRLTDWRWVPTKHNVADKLTKRCREWSFDKGSAWLNGPSFLYRDEAEWPRQPMLPANIEEEVRAVHLFHDVTVLQPLVDVRRISKWNVLVRTIACVYRFVTNCRNVKNGLPIESLKPTPRQERLLRHRGSPAAVRVPLKQEEYRKAECLLVKMAQAEAYADEVKVLLKNQQRPVDQWYPLERSSPLYKLTPLIDSDGLIRMEGRAKDAELLPFDLRFPVILPKEHEVTKRIIQHYHERFGHAFRETVKNELRQRYYVENLNAAVKKSSSACMWCRVNRNRPSIPRMAPLPVERLSPYQHPFSFVGVDYFGPVDVVVGRGHQKRWIVLFTCLVIRAVHLEVAHDLSAASCLMAIRRFVCRRGPPLEFISDNGTNLKAASKEIQVKIRAIEEECADAVTDARTKWRFIPPATPHMGGSWERLVRTVKGALMSLDDGRSLTDEVLKTTIVEAEDLVNSRPLTYVSEESTESLSPNHFLKGVSSIEPFLVPPVPQSGEALRNAYHRSQKLAEELWKRWIAEYVPTINKRGKWFNETRQLKTGDVVYVVDGNNRKLWVRGIVEEPIVSKDGRIRQAWVRTNSGVYRRSTAKLAVLEIEGGNAGPDAETGPGLRAGDLLETTPLATLSCSNVTDEV</sequence>
<dbReference type="EnsemblMetazoa" id="AALFPA23_003702.R4266">
    <property type="protein sequence ID" value="AALFPA23_003702.P4266"/>
    <property type="gene ID" value="AALFPA23_003702"/>
</dbReference>
<feature type="domain" description="PHD-type" evidence="7">
    <location>
        <begin position="6"/>
        <end position="56"/>
    </location>
</feature>
<organism evidence="9 10">
    <name type="scientific">Aedes albopictus</name>
    <name type="common">Asian tiger mosquito</name>
    <name type="synonym">Stegomyia albopicta</name>
    <dbReference type="NCBI Taxonomy" id="7160"/>
    <lineage>
        <taxon>Eukaryota</taxon>
        <taxon>Metazoa</taxon>
        <taxon>Ecdysozoa</taxon>
        <taxon>Arthropoda</taxon>
        <taxon>Hexapoda</taxon>
        <taxon>Insecta</taxon>
        <taxon>Pterygota</taxon>
        <taxon>Neoptera</taxon>
        <taxon>Endopterygota</taxon>
        <taxon>Diptera</taxon>
        <taxon>Nematocera</taxon>
        <taxon>Culicoidea</taxon>
        <taxon>Culicidae</taxon>
        <taxon>Culicinae</taxon>
        <taxon>Aedini</taxon>
        <taxon>Aedes</taxon>
        <taxon>Stegomyia</taxon>
    </lineage>
</organism>
<evidence type="ECO:0000259" key="7">
    <source>
        <dbReference type="PROSITE" id="PS50016"/>
    </source>
</evidence>
<feature type="compositionally biased region" description="Polar residues" evidence="6">
    <location>
        <begin position="300"/>
        <end position="310"/>
    </location>
</feature>
<evidence type="ECO:0000313" key="10">
    <source>
        <dbReference type="Proteomes" id="UP000069940"/>
    </source>
</evidence>
<dbReference type="PROSITE" id="PS50994">
    <property type="entry name" value="INTEGRASE"/>
    <property type="match status" value="1"/>
</dbReference>
<dbReference type="Pfam" id="PF17921">
    <property type="entry name" value="Integrase_H2C2"/>
    <property type="match status" value="1"/>
</dbReference>
<evidence type="ECO:0000259" key="8">
    <source>
        <dbReference type="PROSITE" id="PS50994"/>
    </source>
</evidence>
<dbReference type="Pfam" id="PF00628">
    <property type="entry name" value="PHD"/>
    <property type="match status" value="1"/>
</dbReference>
<dbReference type="Pfam" id="PF05380">
    <property type="entry name" value="Peptidase_A17"/>
    <property type="match status" value="1"/>
</dbReference>
<dbReference type="InterPro" id="IPR043502">
    <property type="entry name" value="DNA/RNA_pol_sf"/>
</dbReference>
<dbReference type="RefSeq" id="XP_062714053.1">
    <property type="nucleotide sequence ID" value="XM_062858069.1"/>
</dbReference>
<dbReference type="Gene3D" id="3.30.40.10">
    <property type="entry name" value="Zinc/RING finger domain, C3HC4 (zinc finger)"/>
    <property type="match status" value="1"/>
</dbReference>
<dbReference type="SMART" id="SM00249">
    <property type="entry name" value="PHD"/>
    <property type="match status" value="1"/>
</dbReference>
<dbReference type="Proteomes" id="UP000069940">
    <property type="component" value="Unassembled WGS sequence"/>
</dbReference>
<dbReference type="InterPro" id="IPR001965">
    <property type="entry name" value="Znf_PHD"/>
</dbReference>
<feature type="coiled-coil region" evidence="5">
    <location>
        <begin position="119"/>
        <end position="153"/>
    </location>
</feature>
<dbReference type="InterPro" id="IPR001584">
    <property type="entry name" value="Integrase_cat-core"/>
</dbReference>
<dbReference type="InterPro" id="IPR019787">
    <property type="entry name" value="Znf_PHD-finger"/>
</dbReference>
<keyword evidence="10" id="KW-1185">Reference proteome</keyword>
<dbReference type="PANTHER" id="PTHR47331:SF1">
    <property type="entry name" value="GAG-LIKE PROTEIN"/>
    <property type="match status" value="1"/>
</dbReference>
<dbReference type="InterPro" id="IPR036397">
    <property type="entry name" value="RNaseH_sf"/>
</dbReference>
<dbReference type="InterPro" id="IPR012337">
    <property type="entry name" value="RNaseH-like_sf"/>
</dbReference>
<feature type="region of interest" description="Disordered" evidence="6">
    <location>
        <begin position="271"/>
        <end position="339"/>
    </location>
</feature>
<evidence type="ECO:0000313" key="9">
    <source>
        <dbReference type="EnsemblMetazoa" id="AALFPA23_003702.P4266"/>
    </source>
</evidence>
<dbReference type="Pfam" id="PF03564">
    <property type="entry name" value="DUF1759"/>
    <property type="match status" value="1"/>
</dbReference>
<protein>
    <submittedName>
        <fullName evidence="9">Uncharacterized protein</fullName>
    </submittedName>
</protein>
<reference evidence="9" key="2">
    <citation type="submission" date="2025-05" db="UniProtKB">
        <authorList>
            <consortium name="EnsemblMetazoa"/>
        </authorList>
    </citation>
    <scope>IDENTIFICATION</scope>
    <source>
        <strain evidence="9">Foshan</strain>
    </source>
</reference>
<dbReference type="PROSITE" id="PS50016">
    <property type="entry name" value="ZF_PHD_2"/>
    <property type="match status" value="1"/>
</dbReference>
<dbReference type="InterPro" id="IPR005312">
    <property type="entry name" value="DUF1759"/>
</dbReference>
<dbReference type="InterPro" id="IPR008042">
    <property type="entry name" value="Retrotrans_Pao"/>
</dbReference>
<accession>A0ABM1XXB6</accession>
<dbReference type="InterPro" id="IPR040676">
    <property type="entry name" value="DUF5641"/>
</dbReference>
<feature type="region of interest" description="Disordered" evidence="6">
    <location>
        <begin position="60"/>
        <end position="82"/>
    </location>
</feature>
<dbReference type="SUPFAM" id="SSF56672">
    <property type="entry name" value="DNA/RNA polymerases"/>
    <property type="match status" value="1"/>
</dbReference>
<name>A0ABM1XXB6_AEDAL</name>
<dbReference type="GeneID" id="134290855"/>
<feature type="domain" description="Integrase catalytic" evidence="8">
    <location>
        <begin position="1730"/>
        <end position="1917"/>
    </location>
</feature>
<proteinExistence type="predicted"/>
<keyword evidence="2 4" id="KW-0863">Zinc-finger</keyword>
<dbReference type="InterPro" id="IPR041588">
    <property type="entry name" value="Integrase_H2C2"/>
</dbReference>
<dbReference type="InterPro" id="IPR011011">
    <property type="entry name" value="Znf_FYVE_PHD"/>
</dbReference>
<dbReference type="InterPro" id="IPR013083">
    <property type="entry name" value="Znf_RING/FYVE/PHD"/>
</dbReference>
<keyword evidence="5" id="KW-0175">Coiled coil</keyword>
<evidence type="ECO:0000256" key="6">
    <source>
        <dbReference type="SAM" id="MobiDB-lite"/>
    </source>
</evidence>
<dbReference type="SUPFAM" id="SSF57903">
    <property type="entry name" value="FYVE/PHD zinc finger"/>
    <property type="match status" value="1"/>
</dbReference>
<evidence type="ECO:0000256" key="3">
    <source>
        <dbReference type="ARBA" id="ARBA00022833"/>
    </source>
</evidence>
<evidence type="ECO:0000256" key="1">
    <source>
        <dbReference type="ARBA" id="ARBA00022723"/>
    </source>
</evidence>
<evidence type="ECO:0000256" key="4">
    <source>
        <dbReference type="PROSITE-ProRule" id="PRU00146"/>
    </source>
</evidence>
<dbReference type="PANTHER" id="PTHR47331">
    <property type="entry name" value="PHD-TYPE DOMAIN-CONTAINING PROTEIN"/>
    <property type="match status" value="1"/>
</dbReference>
<dbReference type="Gene3D" id="1.10.340.70">
    <property type="match status" value="1"/>
</dbReference>
<keyword evidence="1" id="KW-0479">Metal-binding</keyword>
<keyword evidence="3" id="KW-0862">Zinc</keyword>
<reference evidence="10" key="1">
    <citation type="journal article" date="2015" name="Proc. Natl. Acad. Sci. U.S.A.">
        <title>Genome sequence of the Asian Tiger mosquito, Aedes albopictus, reveals insights into its biology, genetics, and evolution.</title>
        <authorList>
            <person name="Chen X.G."/>
            <person name="Jiang X."/>
            <person name="Gu J."/>
            <person name="Xu M."/>
            <person name="Wu Y."/>
            <person name="Deng Y."/>
            <person name="Zhang C."/>
            <person name="Bonizzoni M."/>
            <person name="Dermauw W."/>
            <person name="Vontas J."/>
            <person name="Armbruster P."/>
            <person name="Huang X."/>
            <person name="Yang Y."/>
            <person name="Zhang H."/>
            <person name="He W."/>
            <person name="Peng H."/>
            <person name="Liu Y."/>
            <person name="Wu K."/>
            <person name="Chen J."/>
            <person name="Lirakis M."/>
            <person name="Topalis P."/>
            <person name="Van Leeuwen T."/>
            <person name="Hall A.B."/>
            <person name="Jiang X."/>
            <person name="Thorpe C."/>
            <person name="Mueller R.L."/>
            <person name="Sun C."/>
            <person name="Waterhouse R.M."/>
            <person name="Yan G."/>
            <person name="Tu Z.J."/>
            <person name="Fang X."/>
            <person name="James A.A."/>
        </authorList>
    </citation>
    <scope>NUCLEOTIDE SEQUENCE [LARGE SCALE GENOMIC DNA]</scope>
    <source>
        <strain evidence="10">Foshan</strain>
    </source>
</reference>
<feature type="compositionally biased region" description="Acidic residues" evidence="6">
    <location>
        <begin position="273"/>
        <end position="294"/>
    </location>
</feature>
<dbReference type="SUPFAM" id="SSF53098">
    <property type="entry name" value="Ribonuclease H-like"/>
    <property type="match status" value="1"/>
</dbReference>
<evidence type="ECO:0000256" key="2">
    <source>
        <dbReference type="ARBA" id="ARBA00022771"/>
    </source>
</evidence>
<dbReference type="Gene3D" id="3.30.420.10">
    <property type="entry name" value="Ribonuclease H-like superfamily/Ribonuclease H"/>
    <property type="match status" value="1"/>
</dbReference>
<dbReference type="CDD" id="cd15489">
    <property type="entry name" value="PHD_SF"/>
    <property type="match status" value="1"/>
</dbReference>